<sequence>MMGISKKRDAVRAALYVEIQKLYDRGLNSKEIGDALRMSAVQAASNMSRMGLEARPPEKVNKASVKKPSKDETPEPVKLMTKAEIAAAAGWRPLGNRDRVTLEMDISKALAAVRQDPSDEEAKTRLRVLIAKRDSDDCARDAVRVAA</sequence>
<keyword evidence="2" id="KW-0614">Plasmid</keyword>
<evidence type="ECO:0000313" key="2">
    <source>
        <dbReference type="EMBL" id="AAS83076.1"/>
    </source>
</evidence>
<proteinExistence type="predicted"/>
<protein>
    <submittedName>
        <fullName evidence="2">Uncharacterized protein</fullName>
    </submittedName>
</protein>
<evidence type="ECO:0000256" key="1">
    <source>
        <dbReference type="SAM" id="MobiDB-lite"/>
    </source>
</evidence>
<geneLocation type="plasmid" evidence="2">
    <name>90 MDa</name>
</geneLocation>
<gene>
    <name evidence="2" type="ORF">pRhico088</name>
</gene>
<accession>Q6QW44</accession>
<dbReference type="EMBL" id="AY523974">
    <property type="protein sequence ID" value="AAS83076.1"/>
    <property type="molecule type" value="Genomic_DNA"/>
</dbReference>
<reference evidence="2" key="1">
    <citation type="journal article" date="2004" name="FEMS Microbiol. Lett.">
        <title>Annotation of the pRhico plasmid of Azospirillum brasilense reveals its role in determining the outer surface composition.</title>
        <authorList>
            <person name="Vanbleu E."/>
            <person name="Marchal K."/>
            <person name="Lambrecht M."/>
            <person name="Mathys J."/>
            <person name="Vanderleyden J."/>
        </authorList>
    </citation>
    <scope>NUCLEOTIDE SEQUENCE</scope>
    <source>
        <plasmid evidence="2">90 MDa</plasmid>
    </source>
</reference>
<organism evidence="2">
    <name type="scientific">Azospirillum brasilense</name>
    <dbReference type="NCBI Taxonomy" id="192"/>
    <lineage>
        <taxon>Bacteria</taxon>
        <taxon>Pseudomonadati</taxon>
        <taxon>Pseudomonadota</taxon>
        <taxon>Alphaproteobacteria</taxon>
        <taxon>Rhodospirillales</taxon>
        <taxon>Azospirillaceae</taxon>
        <taxon>Azospirillum</taxon>
    </lineage>
</organism>
<feature type="region of interest" description="Disordered" evidence="1">
    <location>
        <begin position="47"/>
        <end position="78"/>
    </location>
</feature>
<dbReference type="AlphaFoldDB" id="Q6QW44"/>
<name>Q6QW44_AZOBR</name>